<keyword evidence="3" id="KW-1185">Reference proteome</keyword>
<comment type="caution">
    <text evidence="2">The sequence shown here is derived from an EMBL/GenBank/DDBJ whole genome shotgun (WGS) entry which is preliminary data.</text>
</comment>
<keyword evidence="1" id="KW-0812">Transmembrane</keyword>
<feature type="transmembrane region" description="Helical" evidence="1">
    <location>
        <begin position="53"/>
        <end position="72"/>
    </location>
</feature>
<reference evidence="2 3" key="1">
    <citation type="submission" date="2018-07" db="EMBL/GenBank/DDBJ databases">
        <title>High-quality-draft genome sequence of Gaiella occulta.</title>
        <authorList>
            <person name="Severino R."/>
            <person name="Froufe H.J.C."/>
            <person name="Rainey F.A."/>
            <person name="Barroso C."/>
            <person name="Albuquerque L."/>
            <person name="Lobo-Da-Cunha A."/>
            <person name="Da Costa M.S."/>
            <person name="Egas C."/>
        </authorList>
    </citation>
    <scope>NUCLEOTIDE SEQUENCE [LARGE SCALE GENOMIC DNA]</scope>
    <source>
        <strain evidence="2 3">F2-233</strain>
    </source>
</reference>
<dbReference type="AlphaFoldDB" id="A0A7M2YUI8"/>
<keyword evidence="1" id="KW-0472">Membrane</keyword>
<evidence type="ECO:0000313" key="3">
    <source>
        <dbReference type="Proteomes" id="UP000254134"/>
    </source>
</evidence>
<proteinExistence type="predicted"/>
<protein>
    <submittedName>
        <fullName evidence="2">Uncharacterized protein</fullName>
    </submittedName>
</protein>
<reference evidence="3" key="2">
    <citation type="journal article" date="2019" name="MicrobiologyOpen">
        <title>High-quality draft genome sequence of Gaiella occulta isolated from a 150 meter deep mineral water borehole and comparison with the genome sequences of other deep-branching lineages of the phylum Actinobacteria.</title>
        <authorList>
            <person name="Severino R."/>
            <person name="Froufe H.J.C."/>
            <person name="Barroso C."/>
            <person name="Albuquerque L."/>
            <person name="Lobo-da-Cunha A."/>
            <person name="da Costa M.S."/>
            <person name="Egas C."/>
        </authorList>
    </citation>
    <scope>NUCLEOTIDE SEQUENCE [LARGE SCALE GENOMIC DNA]</scope>
    <source>
        <strain evidence="3">F2-233</strain>
    </source>
</reference>
<organism evidence="2 3">
    <name type="scientific">Gaiella occulta</name>
    <dbReference type="NCBI Taxonomy" id="1002870"/>
    <lineage>
        <taxon>Bacteria</taxon>
        <taxon>Bacillati</taxon>
        <taxon>Actinomycetota</taxon>
        <taxon>Thermoleophilia</taxon>
        <taxon>Gaiellales</taxon>
        <taxon>Gaiellaceae</taxon>
        <taxon>Gaiella</taxon>
    </lineage>
</organism>
<keyword evidence="1" id="KW-1133">Transmembrane helix</keyword>
<name>A0A7M2YUI8_9ACTN</name>
<dbReference type="Proteomes" id="UP000254134">
    <property type="component" value="Unassembled WGS sequence"/>
</dbReference>
<dbReference type="EMBL" id="QQZY01000007">
    <property type="protein sequence ID" value="RDI73665.1"/>
    <property type="molecule type" value="Genomic_DNA"/>
</dbReference>
<evidence type="ECO:0000313" key="2">
    <source>
        <dbReference type="EMBL" id="RDI73665.1"/>
    </source>
</evidence>
<evidence type="ECO:0000256" key="1">
    <source>
        <dbReference type="SAM" id="Phobius"/>
    </source>
</evidence>
<sequence>MLALRKRMPPVVFLLLLILVAMVVGLACACLAGQPMQAADRSLGGAPALPPPLIELWALLTAVLLPVAVMVVRRPATTGRASPAVLQRFLL</sequence>
<gene>
    <name evidence="2" type="ORF">Gocc_2578</name>
</gene>
<accession>A0A7M2YUI8</accession>
<dbReference type="PROSITE" id="PS51257">
    <property type="entry name" value="PROKAR_LIPOPROTEIN"/>
    <property type="match status" value="1"/>
</dbReference>